<dbReference type="Gene3D" id="3.10.450.50">
    <property type="match status" value="1"/>
</dbReference>
<gene>
    <name evidence="2" type="ORF">AURMO_00060</name>
</gene>
<dbReference type="RefSeq" id="WP_110232620.1">
    <property type="nucleotide sequence ID" value="NZ_CP023994.1"/>
</dbReference>
<dbReference type="Proteomes" id="UP000246894">
    <property type="component" value="Chromosome"/>
</dbReference>
<organism evidence="2 3">
    <name type="scientific">Aurantimicrobium photophilum</name>
    <dbReference type="NCBI Taxonomy" id="1987356"/>
    <lineage>
        <taxon>Bacteria</taxon>
        <taxon>Bacillati</taxon>
        <taxon>Actinomycetota</taxon>
        <taxon>Actinomycetes</taxon>
        <taxon>Micrococcales</taxon>
        <taxon>Microbacteriaceae</taxon>
        <taxon>Aurantimicrobium</taxon>
    </lineage>
</organism>
<dbReference type="Pfam" id="PF13577">
    <property type="entry name" value="SnoaL_4"/>
    <property type="match status" value="1"/>
</dbReference>
<dbReference type="EMBL" id="CP023994">
    <property type="protein sequence ID" value="AWR20685.1"/>
    <property type="molecule type" value="Genomic_DNA"/>
</dbReference>
<dbReference type="CDD" id="cd00531">
    <property type="entry name" value="NTF2_like"/>
    <property type="match status" value="1"/>
</dbReference>
<protein>
    <recommendedName>
        <fullName evidence="1">SnoaL-like domain-containing protein</fullName>
    </recommendedName>
</protein>
<reference evidence="2 3" key="1">
    <citation type="submission" date="2017-10" db="EMBL/GenBank/DDBJ databases">
        <title>Genome of an Actinobacterium that displays light-enhanced growth.</title>
        <authorList>
            <person name="Maresca J.A."/>
            <person name="Hempel P."/>
            <person name="Shevchenko O."/>
            <person name="Miller K.J."/>
            <person name="Hahn M.W."/>
        </authorList>
    </citation>
    <scope>NUCLEOTIDE SEQUENCE [LARGE SCALE GENOMIC DNA]</scope>
    <source>
        <strain evidence="2 3">MWH-Mo1</strain>
    </source>
</reference>
<dbReference type="InterPro" id="IPR037401">
    <property type="entry name" value="SnoaL-like"/>
</dbReference>
<dbReference type="SUPFAM" id="SSF54427">
    <property type="entry name" value="NTF2-like"/>
    <property type="match status" value="1"/>
</dbReference>
<evidence type="ECO:0000313" key="2">
    <source>
        <dbReference type="EMBL" id="AWR20685.1"/>
    </source>
</evidence>
<dbReference type="OrthoDB" id="7605094at2"/>
<accession>A0A2Z3RUT3</accession>
<dbReference type="KEGG" id="aum:AURMO_00060"/>
<name>A0A2Z3RUT3_9MICO</name>
<keyword evidence="3" id="KW-1185">Reference proteome</keyword>
<sequence length="151" mass="17306">MTGTNTQELSEFEMMLHERAISKLIIKFARYLDEKNFEAYSLCYTEDGELITPWGVQKGRAGIRDKVETDLGKYFATQHVSANHDIQITGNTATVRSSLWATHVHDSEGQHFWAGGGHYDYNLVLNSGEWKIARVKINPVWKLTNDERETE</sequence>
<evidence type="ECO:0000259" key="1">
    <source>
        <dbReference type="Pfam" id="PF13577"/>
    </source>
</evidence>
<feature type="domain" description="SnoaL-like" evidence="1">
    <location>
        <begin position="16"/>
        <end position="135"/>
    </location>
</feature>
<evidence type="ECO:0000313" key="3">
    <source>
        <dbReference type="Proteomes" id="UP000246894"/>
    </source>
</evidence>
<dbReference type="AlphaFoldDB" id="A0A2Z3RUT3"/>
<dbReference type="InterPro" id="IPR032710">
    <property type="entry name" value="NTF2-like_dom_sf"/>
</dbReference>
<proteinExistence type="predicted"/>